<dbReference type="Proteomes" id="UP001596174">
    <property type="component" value="Unassembled WGS sequence"/>
</dbReference>
<dbReference type="NCBIfam" id="NF038012">
    <property type="entry name" value="DMT_1"/>
    <property type="match status" value="1"/>
</dbReference>
<feature type="transmembrane region" description="Helical" evidence="2">
    <location>
        <begin position="196"/>
        <end position="214"/>
    </location>
</feature>
<sequence>MSALAVLLALVCAAANGTVSVLQRLAAVRTGGEGGLARLVRCGVWWLGCVALAVAGITQVAALAVGSLSLVQPLLAAELLFTLLIGGLVFHRSPGGRVWAAFLALACGLAVFLVAVDPQEGASAAPGGRWRWMGTAVAVLVACLLTLAWRVRGSLRAASLGLAAATGFSLTAALIKQVTTDASADGVGRIFQQWPLYTAAAVGASSFALLQLTIRSGTLRASQPALTLGDAFLSVVLGRVLFGEHLALGLRLVPAALGAALVAAGVLGLSRGPGLAESWDDQAPQGQHDDRPSAPWATADDRDDDADAHRNGEGDGDANGASQGGGSTWT</sequence>
<evidence type="ECO:0000256" key="2">
    <source>
        <dbReference type="SAM" id="Phobius"/>
    </source>
</evidence>
<dbReference type="EMBL" id="JBHSQJ010000118">
    <property type="protein sequence ID" value="MFC5910423.1"/>
    <property type="molecule type" value="Genomic_DNA"/>
</dbReference>
<dbReference type="PANTHER" id="PTHR40761:SF1">
    <property type="entry name" value="CONSERVED INTEGRAL MEMBRANE ALANINE VALINE AND LEUCINE RICH PROTEIN-RELATED"/>
    <property type="match status" value="1"/>
</dbReference>
<gene>
    <name evidence="3" type="ORF">ACFP3V_24790</name>
</gene>
<feature type="transmembrane region" description="Helical" evidence="2">
    <location>
        <begin position="155"/>
        <end position="175"/>
    </location>
</feature>
<comment type="caution">
    <text evidence="3">The sequence shown here is derived from an EMBL/GenBank/DDBJ whole genome shotgun (WGS) entry which is preliminary data.</text>
</comment>
<reference evidence="4" key="1">
    <citation type="journal article" date="2019" name="Int. J. Syst. Evol. Microbiol.">
        <title>The Global Catalogue of Microorganisms (GCM) 10K type strain sequencing project: providing services to taxonomists for standard genome sequencing and annotation.</title>
        <authorList>
            <consortium name="The Broad Institute Genomics Platform"/>
            <consortium name="The Broad Institute Genome Sequencing Center for Infectious Disease"/>
            <person name="Wu L."/>
            <person name="Ma J."/>
        </authorList>
    </citation>
    <scope>NUCLEOTIDE SEQUENCE [LARGE SCALE GENOMIC DNA]</scope>
    <source>
        <strain evidence="4">JCM 4816</strain>
    </source>
</reference>
<evidence type="ECO:0000313" key="4">
    <source>
        <dbReference type="Proteomes" id="UP001596174"/>
    </source>
</evidence>
<keyword evidence="2" id="KW-0472">Membrane</keyword>
<feature type="transmembrane region" description="Helical" evidence="2">
    <location>
        <begin position="130"/>
        <end position="149"/>
    </location>
</feature>
<feature type="transmembrane region" description="Helical" evidence="2">
    <location>
        <begin position="44"/>
        <end position="66"/>
    </location>
</feature>
<feature type="transmembrane region" description="Helical" evidence="2">
    <location>
        <begin position="98"/>
        <end position="118"/>
    </location>
</feature>
<keyword evidence="4" id="KW-1185">Reference proteome</keyword>
<evidence type="ECO:0000256" key="1">
    <source>
        <dbReference type="SAM" id="MobiDB-lite"/>
    </source>
</evidence>
<accession>A0ABW1G7T5</accession>
<protein>
    <submittedName>
        <fullName evidence="3">DMT family transporter</fullName>
    </submittedName>
</protein>
<feature type="transmembrane region" description="Helical" evidence="2">
    <location>
        <begin position="226"/>
        <end position="242"/>
    </location>
</feature>
<keyword evidence="2" id="KW-0812">Transmembrane</keyword>
<organism evidence="3 4">
    <name type="scientific">Streptacidiphilus monticola</name>
    <dbReference type="NCBI Taxonomy" id="2161674"/>
    <lineage>
        <taxon>Bacteria</taxon>
        <taxon>Bacillati</taxon>
        <taxon>Actinomycetota</taxon>
        <taxon>Actinomycetes</taxon>
        <taxon>Kitasatosporales</taxon>
        <taxon>Streptomycetaceae</taxon>
        <taxon>Streptacidiphilus</taxon>
    </lineage>
</organism>
<feature type="transmembrane region" description="Helical" evidence="2">
    <location>
        <begin position="73"/>
        <end position="92"/>
    </location>
</feature>
<dbReference type="RefSeq" id="WP_380587568.1">
    <property type="nucleotide sequence ID" value="NZ_JBHSQJ010000118.1"/>
</dbReference>
<feature type="transmembrane region" description="Helical" evidence="2">
    <location>
        <begin position="249"/>
        <end position="269"/>
    </location>
</feature>
<feature type="region of interest" description="Disordered" evidence="1">
    <location>
        <begin position="276"/>
        <end position="330"/>
    </location>
</feature>
<name>A0ABW1G7T5_9ACTN</name>
<evidence type="ECO:0000313" key="3">
    <source>
        <dbReference type="EMBL" id="MFC5910423.1"/>
    </source>
</evidence>
<proteinExistence type="predicted"/>
<keyword evidence="2" id="KW-1133">Transmembrane helix</keyword>
<dbReference type="PANTHER" id="PTHR40761">
    <property type="entry name" value="CONSERVED INTEGRAL MEMBRANE ALANINE VALINE AND LEUCINE RICH PROTEIN-RELATED"/>
    <property type="match status" value="1"/>
</dbReference>